<dbReference type="PANTHER" id="PTHR47078">
    <property type="entry name" value="CYTOSKELETON-ASSOCIATED PROTEIN 2-LIKE"/>
    <property type="match status" value="1"/>
</dbReference>
<evidence type="ECO:0000256" key="12">
    <source>
        <dbReference type="ARBA" id="ARBA00023198"/>
    </source>
</evidence>
<keyword evidence="6" id="KW-0963">Cytoplasm</keyword>
<protein>
    <recommendedName>
        <fullName evidence="5">Interleukin-1 alpha</fullName>
    </recommendedName>
</protein>
<dbReference type="SUPFAM" id="SSF50353">
    <property type="entry name" value="Cytokine"/>
    <property type="match status" value="1"/>
</dbReference>
<dbReference type="GO" id="GO:0001660">
    <property type="term" value="P:fever generation"/>
    <property type="evidence" value="ECO:0007669"/>
    <property type="project" value="UniProtKB-UniRule"/>
</dbReference>
<keyword evidence="14" id="KW-0497">Mitogen</keyword>
<evidence type="ECO:0000259" key="17">
    <source>
        <dbReference type="Pfam" id="PF02394"/>
    </source>
</evidence>
<keyword evidence="8" id="KW-0964">Secreted</keyword>
<evidence type="ECO:0000256" key="14">
    <source>
        <dbReference type="ARBA" id="ARBA00023246"/>
    </source>
</evidence>
<evidence type="ECO:0000256" key="11">
    <source>
        <dbReference type="ARBA" id="ARBA00023180"/>
    </source>
</evidence>
<evidence type="ECO:0000256" key="9">
    <source>
        <dbReference type="ARBA" id="ARBA00022553"/>
    </source>
</evidence>
<dbReference type="InterPro" id="IPR003295">
    <property type="entry name" value="IL-1_alpha"/>
</dbReference>
<sequence length="902" mass="101228">MAKVPDLFEDLKNCYSENEEYSSEIDHLSLNQKSFYDMSCDPLHEDCMSLSTSEISKTSQLTFKENVVVVAANGKILKKRRLSLSQFITDDDLEDIANDTEEVKFDMGAYTSEDSKLPVTLRISKTRLFVSAQNEDEPVLLKEMPETPKTIRDETNLLFFWERHGKERQRKLQEYLAAKGKLKCQTTKPYLKAKSNRLNPPPSKSNIIPKKDVTNHVALPIKATRPISIKLQPRPGNLMGSQKPKLEPPKLLGRRLTSGCVSSNSNCKPSSKGQQHKAVSSTTEELSRKTMGSLNMQELKTAKQQVADQGNTKYADSVNSNHIENEPLDSFLKEMNKENLPQTLPDSETKPNPELWAIGKPKTNSYNQVKSSLAPKQALGKGSGNSAVLKDRVNKQFVGKTQIRTPPVKSQQLSRGTNLARPGEKLPKTVPSHNVQTLGRTQASKKTVVKDIKDIKVNRDNSERPNESKVQSHTVTEQKVKQTKPWTCPSVLRGGFNNRHPNIKQDQKSTQPCSKTQTSCAPQKSKRTSQRPNLAVGSFNSVIPSTPVITANGTSGNKCRNSYEQKAQTLDSKLKKTLPQNHFLNKTAPKTQAGNKTINGGRVPNGTQTNPNIKKITAEDRRKQLEEWQKSKGKIYKRPPMELKTKRKVIEEMNISFWKSMEKEDEEKKAQLELSNKINSTLTQCLQLIEEGVPSNAILTILSSIPEIEKFSKFWILKAKLLASKGTFDVIGLYEEAIRNGATPIQELREVVLKILQDPNRTTEGVTSDSIVTDTNITSTEELANKTESEMSCLSLNEREQVTATPQITKAEQDNHPSIKLQIAPIPRISGMPDVQDMKLITPVRRSARIERAMSRYPEMLQEHDIVVASLNELLEVEETECFIFRKNEALPVTLGFKVLES</sequence>
<dbReference type="InterPro" id="IPR029197">
    <property type="entry name" value="CKAP2_C"/>
</dbReference>
<keyword evidence="13" id="KW-0206">Cytoskeleton</keyword>
<dbReference type="Ensembl" id="ENSCAFT00030009222.1">
    <property type="protein sequence ID" value="ENSCAFP00030008088.1"/>
    <property type="gene ID" value="ENSCAFG00030004922.1"/>
</dbReference>
<feature type="compositionally biased region" description="Polar residues" evidence="16">
    <location>
        <begin position="259"/>
        <end position="286"/>
    </location>
</feature>
<keyword evidence="9" id="KW-0597">Phosphoprotein</keyword>
<evidence type="ECO:0000256" key="10">
    <source>
        <dbReference type="ARBA" id="ARBA00022620"/>
    </source>
</evidence>
<evidence type="ECO:0000256" key="4">
    <source>
        <dbReference type="ARBA" id="ARBA00010448"/>
    </source>
</evidence>
<dbReference type="PANTHER" id="PTHR47078:SF1">
    <property type="entry name" value="CYTOSKELETON-ASSOCIATED PROTEIN 2-LIKE"/>
    <property type="match status" value="1"/>
</dbReference>
<evidence type="ECO:0000256" key="15">
    <source>
        <dbReference type="ARBA" id="ARBA00034090"/>
    </source>
</evidence>
<keyword evidence="12" id="KW-0395">Inflammatory response</keyword>
<dbReference type="Pfam" id="PF15297">
    <property type="entry name" value="CKAP2_C"/>
    <property type="match status" value="2"/>
</dbReference>
<dbReference type="GO" id="GO:0051781">
    <property type="term" value="P:positive regulation of cell division"/>
    <property type="evidence" value="ECO:0007669"/>
    <property type="project" value="UniProtKB-KW"/>
</dbReference>
<feature type="compositionally biased region" description="Polar residues" evidence="16">
    <location>
        <begin position="406"/>
        <end position="417"/>
    </location>
</feature>
<evidence type="ECO:0000313" key="19">
    <source>
        <dbReference type="Ensembl" id="ENSCAFP00030008088.1"/>
    </source>
</evidence>
<keyword evidence="7" id="KW-0202">Cytokine</keyword>
<dbReference type="InterPro" id="IPR008996">
    <property type="entry name" value="IL1/FGF"/>
</dbReference>
<dbReference type="InterPro" id="IPR000975">
    <property type="entry name" value="IL-1_fam"/>
</dbReference>
<keyword evidence="10" id="KW-0666">Pyrogen</keyword>
<evidence type="ECO:0000256" key="16">
    <source>
        <dbReference type="SAM" id="MobiDB-lite"/>
    </source>
</evidence>
<comment type="subcellular location">
    <subcellularLocation>
        <location evidence="1">Cytoplasm</location>
        <location evidence="1">Cytoskeleton</location>
    </subcellularLocation>
    <subcellularLocation>
        <location evidence="2">Secreted</location>
    </subcellularLocation>
</comment>
<feature type="compositionally biased region" description="Basic and acidic residues" evidence="16">
    <location>
        <begin position="448"/>
        <end position="467"/>
    </location>
</feature>
<dbReference type="Proteomes" id="UP000694429">
    <property type="component" value="Chromosome 17"/>
</dbReference>
<feature type="domain" description="Interleukin-1 propeptide" evidence="17">
    <location>
        <begin position="1"/>
        <end position="102"/>
    </location>
</feature>
<feature type="region of interest" description="Disordered" evidence="16">
    <location>
        <begin position="231"/>
        <end position="286"/>
    </location>
</feature>
<organism evidence="19 20">
    <name type="scientific">Canis lupus familiaris</name>
    <name type="common">Dog</name>
    <name type="synonym">Canis familiaris</name>
    <dbReference type="NCBI Taxonomy" id="9615"/>
    <lineage>
        <taxon>Eukaryota</taxon>
        <taxon>Metazoa</taxon>
        <taxon>Chordata</taxon>
        <taxon>Craniata</taxon>
        <taxon>Vertebrata</taxon>
        <taxon>Euteleostomi</taxon>
        <taxon>Mammalia</taxon>
        <taxon>Eutheria</taxon>
        <taxon>Laurasiatheria</taxon>
        <taxon>Carnivora</taxon>
        <taxon>Caniformia</taxon>
        <taxon>Canidae</taxon>
        <taxon>Canis</taxon>
    </lineage>
</organism>
<keyword evidence="11" id="KW-0325">Glycoprotein</keyword>
<feature type="compositionally biased region" description="Polar residues" evidence="16">
    <location>
        <begin position="431"/>
        <end position="444"/>
    </location>
</feature>
<feature type="domain" description="Cytoskeleton-associated protein 2 C-terminal" evidence="18">
    <location>
        <begin position="835"/>
        <end position="891"/>
    </location>
</feature>
<accession>A0A8C0RCY6</accession>
<dbReference type="InterPro" id="IPR052855">
    <property type="entry name" value="CKAP2-like"/>
</dbReference>
<comment type="similarity">
    <text evidence="4">Belongs to the IL-1 family.</text>
</comment>
<evidence type="ECO:0000256" key="5">
    <source>
        <dbReference type="ARBA" id="ARBA00017076"/>
    </source>
</evidence>
<comment type="function">
    <text evidence="15">Cytokine constitutively present intracellularly in nearly all resting non-hematopoietic cells that plays an important role in inflammation and bridges the innate and adaptive immune systems. After binding to its receptor IL1R1 together with its accessory protein IL1RAP, forms the high affinity interleukin-1 receptor complex. Signaling involves the recruitment of adapter molecules such as MYD88, IRAK1 or IRAK4. In turn, mediates the activation of NF-kappa-B and the three MAPK pathways p38, p42/p44 and JNK pathways. Within the cell, acts as an alarmin and cell death results in its liberation in the extracellular space after disruption of the cell membrane to induce inflammation and alert the host to injury or damage. In addition to its role as a danger signal, which occurs when the cytokine is passively released by cell necrosis, directly senses DNA damage and acts as signal for genotoxic stress without loss of cell integrity.</text>
</comment>
<comment type="similarity">
    <text evidence="3">Belongs to the CKAP2 family.</text>
</comment>
<dbReference type="PRINTS" id="PR01358">
    <property type="entry name" value="INTRLEUKIN1A"/>
</dbReference>
<dbReference type="InterPro" id="IPR003502">
    <property type="entry name" value="IL-1_propep"/>
</dbReference>
<dbReference type="GO" id="GO:0005615">
    <property type="term" value="C:extracellular space"/>
    <property type="evidence" value="ECO:0007669"/>
    <property type="project" value="UniProtKB-KW"/>
</dbReference>
<evidence type="ECO:0000256" key="7">
    <source>
        <dbReference type="ARBA" id="ARBA00022514"/>
    </source>
</evidence>
<reference evidence="19" key="2">
    <citation type="submission" date="2025-08" db="UniProtKB">
        <authorList>
            <consortium name="Ensembl"/>
        </authorList>
    </citation>
    <scope>IDENTIFICATION</scope>
</reference>
<feature type="region of interest" description="Disordered" evidence="16">
    <location>
        <begin position="590"/>
        <end position="611"/>
    </location>
</feature>
<feature type="compositionally biased region" description="Polar residues" evidence="16">
    <location>
        <begin position="468"/>
        <end position="477"/>
    </location>
</feature>
<feature type="domain" description="Cytoskeleton-associated protein 2 C-terminal" evidence="18">
    <location>
        <begin position="612"/>
        <end position="787"/>
    </location>
</feature>
<dbReference type="Pfam" id="PF02394">
    <property type="entry name" value="IL1_propep"/>
    <property type="match status" value="1"/>
</dbReference>
<feature type="region of interest" description="Disordered" evidence="16">
    <location>
        <begin position="341"/>
        <end position="363"/>
    </location>
</feature>
<reference evidence="19" key="1">
    <citation type="submission" date="2019-03" db="EMBL/GenBank/DDBJ databases">
        <authorList>
            <person name="Warren W.C."/>
            <person name="Johnson G.S."/>
        </authorList>
    </citation>
    <scope>NUCLEOTIDE SEQUENCE [LARGE SCALE GENOMIC DNA]</scope>
    <source>
        <strain evidence="19">Basenji</strain>
    </source>
</reference>
<dbReference type="Gene3D" id="2.80.10.50">
    <property type="match status" value="1"/>
</dbReference>
<dbReference type="GO" id="GO:0005125">
    <property type="term" value="F:cytokine activity"/>
    <property type="evidence" value="ECO:0007669"/>
    <property type="project" value="UniProtKB-UniRule"/>
</dbReference>
<feature type="compositionally biased region" description="Polar residues" evidence="16">
    <location>
        <begin position="538"/>
        <end position="559"/>
    </location>
</feature>
<feature type="region of interest" description="Disordered" evidence="16">
    <location>
        <begin position="406"/>
        <end position="559"/>
    </location>
</feature>
<evidence type="ECO:0000256" key="3">
    <source>
        <dbReference type="ARBA" id="ARBA00009468"/>
    </source>
</evidence>
<evidence type="ECO:0000256" key="2">
    <source>
        <dbReference type="ARBA" id="ARBA00004613"/>
    </source>
</evidence>
<dbReference type="GO" id="GO:0006955">
    <property type="term" value="P:immune response"/>
    <property type="evidence" value="ECO:0007669"/>
    <property type="project" value="InterPro"/>
</dbReference>
<evidence type="ECO:0000256" key="8">
    <source>
        <dbReference type="ARBA" id="ARBA00022525"/>
    </source>
</evidence>
<gene>
    <name evidence="19" type="primary">CKAP2L</name>
</gene>
<dbReference type="AlphaFoldDB" id="A0A8C0RCY6"/>
<evidence type="ECO:0000256" key="13">
    <source>
        <dbReference type="ARBA" id="ARBA00023212"/>
    </source>
</evidence>
<evidence type="ECO:0000259" key="18">
    <source>
        <dbReference type="Pfam" id="PF15297"/>
    </source>
</evidence>
<evidence type="ECO:0000256" key="1">
    <source>
        <dbReference type="ARBA" id="ARBA00004245"/>
    </source>
</evidence>
<feature type="compositionally biased region" description="Polar residues" evidence="16">
    <location>
        <begin position="508"/>
        <end position="522"/>
    </location>
</feature>
<dbReference type="GO" id="GO:0005149">
    <property type="term" value="F:interleukin-1 receptor binding"/>
    <property type="evidence" value="ECO:0007669"/>
    <property type="project" value="UniProtKB-UniRule"/>
</dbReference>
<proteinExistence type="inferred from homology"/>
<dbReference type="GO" id="GO:0005856">
    <property type="term" value="C:cytoskeleton"/>
    <property type="evidence" value="ECO:0007669"/>
    <property type="project" value="UniProtKB-SubCell"/>
</dbReference>
<dbReference type="GO" id="GO:0005829">
    <property type="term" value="C:cytosol"/>
    <property type="evidence" value="ECO:0007669"/>
    <property type="project" value="UniProtKB-UniRule"/>
</dbReference>
<name>A0A8C0RCY6_CANLF</name>
<evidence type="ECO:0000313" key="20">
    <source>
        <dbReference type="Proteomes" id="UP000694429"/>
    </source>
</evidence>
<evidence type="ECO:0000256" key="6">
    <source>
        <dbReference type="ARBA" id="ARBA00022490"/>
    </source>
</evidence>
<dbReference type="OrthoDB" id="6288182at2759"/>
<dbReference type="SMART" id="SM00125">
    <property type="entry name" value="IL1"/>
    <property type="match status" value="1"/>
</dbReference>
<dbReference type="PRINTS" id="PR00264">
    <property type="entry name" value="INTERLEUKIN1"/>
</dbReference>